<dbReference type="AlphaFoldDB" id="D5BPE7"/>
<name>D5BPE7_PUNMI</name>
<dbReference type="Proteomes" id="UP000007460">
    <property type="component" value="Chromosome"/>
</dbReference>
<dbReference type="HOGENOM" id="CLU_1169904_0_0_5"/>
<organism evidence="1 2">
    <name type="scientific">Puniceispirillum marinum (strain IMCC1322)</name>
    <dbReference type="NCBI Taxonomy" id="488538"/>
    <lineage>
        <taxon>Bacteria</taxon>
        <taxon>Pseudomonadati</taxon>
        <taxon>Pseudomonadota</taxon>
        <taxon>Alphaproteobacteria</taxon>
        <taxon>Candidatus Puniceispirillales</taxon>
        <taxon>Candidatus Puniceispirillaceae</taxon>
        <taxon>Candidatus Puniceispirillum</taxon>
    </lineage>
</organism>
<dbReference type="OrthoDB" id="8450448at2"/>
<sequence length="237" mass="26760">MQTHLDKEFGYTENTAPFKSSGHALYESVPDGGGPSQLLFPFRHSCHFIGQEIELNTGVFYHGAKSSEPDLSQDGYKEFFRIKLRDNGRAAYGLAVEYQMLGSSKPIEKIELVVRKGKSEHFDCYARIQHESEGPEYQKVIEPDFIIFEITLGPAEFAQVKDHFLSSNAPVAIFDIAGVDGFLAPWTPTIVPDGIKILTDGENHQIEMPDDAKEIFKHFGEENSVRHWFFSIQTQKS</sequence>
<proteinExistence type="predicted"/>
<reference evidence="1 2" key="1">
    <citation type="journal article" date="2010" name="J. Bacteriol.">
        <title>Complete genome sequence of "Candidatus Puniceispirillum marinum" IMCC1322, a representative of the SAR116 clade in the Alphaproteobacteria.</title>
        <authorList>
            <person name="Oh H.M."/>
            <person name="Kwon K.K."/>
            <person name="Kang I."/>
            <person name="Kang S.G."/>
            <person name="Lee J.H."/>
            <person name="Kim S.J."/>
            <person name="Cho J.C."/>
        </authorList>
    </citation>
    <scope>NUCLEOTIDE SEQUENCE [LARGE SCALE GENOMIC DNA]</scope>
    <source>
        <strain evidence="1 2">IMCC1322</strain>
    </source>
</reference>
<gene>
    <name evidence="1" type="ordered locus">SAR116_0186</name>
</gene>
<dbReference type="KEGG" id="apb:SAR116_0186"/>
<protein>
    <submittedName>
        <fullName evidence="1">Uncharacterized protein</fullName>
    </submittedName>
</protein>
<keyword evidence="2" id="KW-1185">Reference proteome</keyword>
<accession>D5BPE7</accession>
<evidence type="ECO:0000313" key="1">
    <source>
        <dbReference type="EMBL" id="ADE38429.1"/>
    </source>
</evidence>
<dbReference type="RefSeq" id="WP_013045059.1">
    <property type="nucleotide sequence ID" value="NC_014010.1"/>
</dbReference>
<dbReference type="EMBL" id="CP001751">
    <property type="protein sequence ID" value="ADE38429.1"/>
    <property type="molecule type" value="Genomic_DNA"/>
</dbReference>
<evidence type="ECO:0000313" key="2">
    <source>
        <dbReference type="Proteomes" id="UP000007460"/>
    </source>
</evidence>